<dbReference type="PANTHER" id="PTHR11537">
    <property type="entry name" value="VOLTAGE-GATED POTASSIUM CHANNEL"/>
    <property type="match status" value="1"/>
</dbReference>
<dbReference type="EMBL" id="CAUYUJ010014727">
    <property type="protein sequence ID" value="CAK0845315.1"/>
    <property type="molecule type" value="Genomic_DNA"/>
</dbReference>
<feature type="transmembrane region" description="Helical" evidence="12">
    <location>
        <begin position="226"/>
        <end position="244"/>
    </location>
</feature>
<evidence type="ECO:0000256" key="4">
    <source>
        <dbReference type="ARBA" id="ARBA00022692"/>
    </source>
</evidence>
<name>A0ABN9THG5_9DINO</name>
<evidence type="ECO:0000256" key="10">
    <source>
        <dbReference type="ARBA" id="ARBA00023303"/>
    </source>
</evidence>
<dbReference type="InterPro" id="IPR028325">
    <property type="entry name" value="VG_K_chnl"/>
</dbReference>
<keyword evidence="2" id="KW-0813">Transport</keyword>
<evidence type="ECO:0000256" key="9">
    <source>
        <dbReference type="ARBA" id="ARBA00023136"/>
    </source>
</evidence>
<organism evidence="14 15">
    <name type="scientific">Prorocentrum cordatum</name>
    <dbReference type="NCBI Taxonomy" id="2364126"/>
    <lineage>
        <taxon>Eukaryota</taxon>
        <taxon>Sar</taxon>
        <taxon>Alveolata</taxon>
        <taxon>Dinophyceae</taxon>
        <taxon>Prorocentrales</taxon>
        <taxon>Prorocentraceae</taxon>
        <taxon>Prorocentrum</taxon>
    </lineage>
</organism>
<feature type="compositionally biased region" description="Pro residues" evidence="11">
    <location>
        <begin position="817"/>
        <end position="826"/>
    </location>
</feature>
<dbReference type="Proteomes" id="UP001189429">
    <property type="component" value="Unassembled WGS sequence"/>
</dbReference>
<dbReference type="SUPFAM" id="SSF81324">
    <property type="entry name" value="Voltage-gated potassium channels"/>
    <property type="match status" value="1"/>
</dbReference>
<keyword evidence="6" id="KW-0630">Potassium</keyword>
<dbReference type="PANTHER" id="PTHR11537:SF254">
    <property type="entry name" value="POTASSIUM VOLTAGE-GATED CHANNEL PROTEIN SHAB"/>
    <property type="match status" value="1"/>
</dbReference>
<dbReference type="InterPro" id="IPR016197">
    <property type="entry name" value="Chromo-like_dom_sf"/>
</dbReference>
<keyword evidence="4 12" id="KW-0812">Transmembrane</keyword>
<accession>A0ABN9THG5</accession>
<feature type="region of interest" description="Disordered" evidence="11">
    <location>
        <begin position="800"/>
        <end position="826"/>
    </location>
</feature>
<keyword evidence="8" id="KW-0406">Ion transport</keyword>
<feature type="transmembrane region" description="Helical" evidence="12">
    <location>
        <begin position="376"/>
        <end position="400"/>
    </location>
</feature>
<keyword evidence="5" id="KW-0631">Potassium channel</keyword>
<comment type="caution">
    <text evidence="14">The sequence shown here is derived from an EMBL/GenBank/DDBJ whole genome shotgun (WGS) entry which is preliminary data.</text>
</comment>
<gene>
    <name evidence="14" type="ORF">PCOR1329_LOCUS39138</name>
</gene>
<evidence type="ECO:0000256" key="5">
    <source>
        <dbReference type="ARBA" id="ARBA00022826"/>
    </source>
</evidence>
<keyword evidence="7 12" id="KW-1133">Transmembrane helix</keyword>
<evidence type="ECO:0000256" key="12">
    <source>
        <dbReference type="SAM" id="Phobius"/>
    </source>
</evidence>
<dbReference type="Gene3D" id="1.10.287.70">
    <property type="match status" value="1"/>
</dbReference>
<feature type="domain" description="Ion transport" evidence="13">
    <location>
        <begin position="226"/>
        <end position="492"/>
    </location>
</feature>
<keyword evidence="9 12" id="KW-0472">Membrane</keyword>
<comment type="subcellular location">
    <subcellularLocation>
        <location evidence="1">Membrane</location>
        <topology evidence="1">Multi-pass membrane protein</topology>
    </subcellularLocation>
</comment>
<dbReference type="Pfam" id="PF00520">
    <property type="entry name" value="Ion_trans"/>
    <property type="match status" value="1"/>
</dbReference>
<evidence type="ECO:0000259" key="13">
    <source>
        <dbReference type="Pfam" id="PF00520"/>
    </source>
</evidence>
<evidence type="ECO:0000256" key="1">
    <source>
        <dbReference type="ARBA" id="ARBA00004141"/>
    </source>
</evidence>
<evidence type="ECO:0000256" key="7">
    <source>
        <dbReference type="ARBA" id="ARBA00022989"/>
    </source>
</evidence>
<evidence type="ECO:0000256" key="11">
    <source>
        <dbReference type="SAM" id="MobiDB-lite"/>
    </source>
</evidence>
<evidence type="ECO:0000256" key="6">
    <source>
        <dbReference type="ARBA" id="ARBA00022958"/>
    </source>
</evidence>
<dbReference type="SUPFAM" id="SSF54160">
    <property type="entry name" value="Chromo domain-like"/>
    <property type="match status" value="1"/>
</dbReference>
<keyword evidence="15" id="KW-1185">Reference proteome</keyword>
<evidence type="ECO:0000256" key="8">
    <source>
        <dbReference type="ARBA" id="ARBA00023065"/>
    </source>
</evidence>
<evidence type="ECO:0000256" key="2">
    <source>
        <dbReference type="ARBA" id="ARBA00022448"/>
    </source>
</evidence>
<protein>
    <recommendedName>
        <fullName evidence="13">Ion transport domain-containing protein</fullName>
    </recommendedName>
</protein>
<keyword evidence="3" id="KW-0633">Potassium transport</keyword>
<keyword evidence="10" id="KW-0407">Ion channel</keyword>
<evidence type="ECO:0000313" key="14">
    <source>
        <dbReference type="EMBL" id="CAK0845315.1"/>
    </source>
</evidence>
<proteinExistence type="predicted"/>
<evidence type="ECO:0000256" key="3">
    <source>
        <dbReference type="ARBA" id="ARBA00022538"/>
    </source>
</evidence>
<dbReference type="Gene3D" id="2.30.30.140">
    <property type="match status" value="1"/>
</dbReference>
<dbReference type="InterPro" id="IPR005821">
    <property type="entry name" value="Ion_trans_dom"/>
</dbReference>
<sequence length="826" mass="92736">MTERAGGKVQAAAMQAQLIASTLAEDGLDAREAGRVRVRRLRLRPAVSASRGGDSRRGLALVQDVYRYPLHLGVSGSLAPEAKDRRKLAQNIGKWKRRRSLMKIVSSPILPTRDVVKDAIFFKKLFFYAEKCGYLQHREGEQVLHIVTFRRFLRRYYFFLGIDFDSQVEWSSGVHKLPTWIKWEDIQRALDTEDFHEESLEISLQRSCFERLNAVLDDSDSIMGNLWTAFVMSCILVSLASIVVGEDSFPPYTDEFCIIVFSIEYVLKLLCAGCCRRILNSDESMWAEIVPSQDPNEPLVPEETPTVKILSYVCSPVNLVDLFAILPFWLRVIFSTTKMNLSFLRSVRILRVLRIMKFGSFTKDFKLMGAVFAKSTGAIVAIALTLSMLSILFGAVMAQFEGELIERNLDGAIWESNEKWHDMVDPDGDGHDDIPRTMLWVAGRMTNMQASMRDKKVIPASWPNQVIVHILGIMKGFVFLLPLGQMQQFFRSQAQSAKDLDELEYQVEEELHIKVGQHWTSAHTVPFALVEVFPAEERIGIGGAEPPRGVGSGILNLPLSEGRSEDPSVVLCPITGLQACGVIPDPDAFPSIFFEVMWASEQDGRHIKRADGFVEDGVLTIRVVSGINFPSESSGWKLRVSVPEHLFGRGAKASRYTCASVNTPEEPFWDIHLQFNVDWGRRCDTPRHGSPKRKPRQDSQSISQLEECMKEQLATLSRIEEAVQDKLKMRQEKVQAAELRVGAAIVVVSPSGAKRECTIVDFQGDQVKIHYNGFDQVNDEWLTQFSDRILDGRPPGSARWLVPDPAPAPGSGESFLPPIPEPAPVL</sequence>
<reference evidence="14" key="1">
    <citation type="submission" date="2023-10" db="EMBL/GenBank/DDBJ databases">
        <authorList>
            <person name="Chen Y."/>
            <person name="Shah S."/>
            <person name="Dougan E. K."/>
            <person name="Thang M."/>
            <person name="Chan C."/>
        </authorList>
    </citation>
    <scope>NUCLEOTIDE SEQUENCE [LARGE SCALE GENOMIC DNA]</scope>
</reference>
<evidence type="ECO:0000313" key="15">
    <source>
        <dbReference type="Proteomes" id="UP001189429"/>
    </source>
</evidence>